<dbReference type="InterPro" id="IPR036881">
    <property type="entry name" value="Glyco_hydro_3_C_sf"/>
</dbReference>
<dbReference type="InterPro" id="IPR036962">
    <property type="entry name" value="Glyco_hydro_3_N_sf"/>
</dbReference>
<dbReference type="SUPFAM" id="SSF52279">
    <property type="entry name" value="Beta-D-glucan exohydrolase, C-terminal domain"/>
    <property type="match status" value="1"/>
</dbReference>
<evidence type="ECO:0000259" key="9">
    <source>
        <dbReference type="Pfam" id="PF01915"/>
    </source>
</evidence>
<evidence type="ECO:0000259" key="8">
    <source>
        <dbReference type="Pfam" id="PF00933"/>
    </source>
</evidence>
<evidence type="ECO:0000313" key="10">
    <source>
        <dbReference type="EMBL" id="ABG03599.1"/>
    </source>
</evidence>
<keyword evidence="11" id="KW-1185">Reference proteome</keyword>
<dbReference type="Proteomes" id="UP000006637">
    <property type="component" value="Chromosome"/>
</dbReference>
<dbReference type="RefSeq" id="WP_011563617.1">
    <property type="nucleotide sequence ID" value="NC_008148.1"/>
</dbReference>
<feature type="domain" description="Glycoside hydrolase family 3 C-terminal" evidence="9">
    <location>
        <begin position="424"/>
        <end position="604"/>
    </location>
</feature>
<dbReference type="OrthoDB" id="9805821at2"/>
<dbReference type="InterPro" id="IPR017853">
    <property type="entry name" value="GH"/>
</dbReference>
<sequence length="604" mass="64310">MGMGRLRCVVLGVMLLVLGAAGTGAARPGEECGRHVVERVLHRMSLEEKVGQMFVTYAYGDSAEDTDPEMVAANREAHGVDDFRQLIERYHLGGIIYFAWSGNVENPRQIAGLSNGLQRAALGSGAGVPLLISTDQEQGVVVRVDYPATQFPGSIALGAGRGEEDARTAAEITGEELRAIGINQNFAPVADVNVNPRNPVIGVRSFGEDPRLVARLTAAQVEGYQEGAGVAATAKHFPGHGDTDVDSHYGLPVINHSREELAEVDLPPFEAAIRSGVDAIMTAHIVVPALDGSGRPATLSKPILTGLLRREMGFDGVIVTDSLGMAGVRQQFGDERVPVEAIKAGADMLLMPPDIDLAYNAVLEAVRSGEIKRRRIDASVRRILALKLERGLFEDPFVNEERVDEVVGTPEHHAAAAEISDRTITLVKNEAGLLPLEPDTGRKVLVTGAGGYAGSAADQGDRSTLGSLAAAMEGFGVETEVYETGTDPDASRRSAAVAKAQNSDLVVVTTNKAWTSEGQQRLVKELLATGRPVIVAAVRDPYDIAYFTEAETYLATYSYKPVSMEALARVLFGAVNPTGRLPVTIPTAEDPNAALYPYGHGLSY</sequence>
<dbReference type="InterPro" id="IPR019800">
    <property type="entry name" value="Glyco_hydro_3_AS"/>
</dbReference>
<evidence type="ECO:0000256" key="3">
    <source>
        <dbReference type="ARBA" id="ARBA00012663"/>
    </source>
</evidence>
<proteinExistence type="inferred from homology"/>
<dbReference type="PANTHER" id="PTHR30480:SF13">
    <property type="entry name" value="BETA-HEXOSAMINIDASE"/>
    <property type="match status" value="1"/>
</dbReference>
<dbReference type="HOGENOM" id="CLU_008392_5_3_11"/>
<evidence type="ECO:0000256" key="6">
    <source>
        <dbReference type="RuleBase" id="RU361161"/>
    </source>
</evidence>
<dbReference type="CAZy" id="GH3">
    <property type="family name" value="Glycoside Hydrolase Family 3"/>
</dbReference>
<protein>
    <recommendedName>
        <fullName evidence="3">beta-N-acetylhexosaminidase</fullName>
        <ecNumber evidence="3">3.2.1.52</ecNumber>
    </recommendedName>
</protein>
<dbReference type="PROSITE" id="PS00775">
    <property type="entry name" value="GLYCOSYL_HYDROL_F3"/>
    <property type="match status" value="1"/>
</dbReference>
<comment type="similarity">
    <text evidence="2 6">Belongs to the glycosyl hydrolase 3 family.</text>
</comment>
<dbReference type="eggNOG" id="COG1472">
    <property type="taxonomic scope" value="Bacteria"/>
</dbReference>
<dbReference type="SUPFAM" id="SSF51445">
    <property type="entry name" value="(Trans)glycosidases"/>
    <property type="match status" value="1"/>
</dbReference>
<dbReference type="PRINTS" id="PR00133">
    <property type="entry name" value="GLHYDRLASE3"/>
</dbReference>
<keyword evidence="4 6" id="KW-0378">Hydrolase</keyword>
<dbReference type="EMBL" id="CP000386">
    <property type="protein sequence ID" value="ABG03599.1"/>
    <property type="molecule type" value="Genomic_DNA"/>
</dbReference>
<dbReference type="KEGG" id="rxy:Rxyl_0629"/>
<dbReference type="FunFam" id="3.20.20.300:FF:000014">
    <property type="entry name" value="Beta-hexosaminidase, lipoprotein"/>
    <property type="match status" value="1"/>
</dbReference>
<dbReference type="PhylomeDB" id="Q1AYC9"/>
<gene>
    <name evidence="10" type="ordered locus">Rxyl_0629</name>
</gene>
<organism evidence="10 11">
    <name type="scientific">Rubrobacter xylanophilus (strain DSM 9941 / JCM 11954 / NBRC 16129 / PRD-1)</name>
    <dbReference type="NCBI Taxonomy" id="266117"/>
    <lineage>
        <taxon>Bacteria</taxon>
        <taxon>Bacillati</taxon>
        <taxon>Actinomycetota</taxon>
        <taxon>Rubrobacteria</taxon>
        <taxon>Rubrobacterales</taxon>
        <taxon>Rubrobacteraceae</taxon>
        <taxon>Rubrobacter</taxon>
    </lineage>
</organism>
<feature type="domain" description="Glycoside hydrolase family 3 N-terminal" evidence="8">
    <location>
        <begin position="46"/>
        <end position="385"/>
    </location>
</feature>
<evidence type="ECO:0000256" key="2">
    <source>
        <dbReference type="ARBA" id="ARBA00005336"/>
    </source>
</evidence>
<dbReference type="PANTHER" id="PTHR30480">
    <property type="entry name" value="BETA-HEXOSAMINIDASE-RELATED"/>
    <property type="match status" value="1"/>
</dbReference>
<evidence type="ECO:0000313" key="11">
    <source>
        <dbReference type="Proteomes" id="UP000006637"/>
    </source>
</evidence>
<dbReference type="InterPro" id="IPR002772">
    <property type="entry name" value="Glyco_hydro_3_C"/>
</dbReference>
<dbReference type="InterPro" id="IPR050226">
    <property type="entry name" value="NagZ_Beta-hexosaminidase"/>
</dbReference>
<keyword evidence="7" id="KW-0732">Signal</keyword>
<comment type="catalytic activity">
    <reaction evidence="1">
        <text>Hydrolysis of terminal non-reducing N-acetyl-D-hexosamine residues in N-acetyl-beta-D-hexosaminides.</text>
        <dbReference type="EC" id="3.2.1.52"/>
    </reaction>
</comment>
<name>Q1AYC9_RUBXD</name>
<dbReference type="GO" id="GO:0009254">
    <property type="term" value="P:peptidoglycan turnover"/>
    <property type="evidence" value="ECO:0007669"/>
    <property type="project" value="TreeGrafter"/>
</dbReference>
<feature type="chain" id="PRO_5038695947" description="beta-N-acetylhexosaminidase" evidence="7">
    <location>
        <begin position="26"/>
        <end position="604"/>
    </location>
</feature>
<evidence type="ECO:0000256" key="4">
    <source>
        <dbReference type="ARBA" id="ARBA00022801"/>
    </source>
</evidence>
<dbReference type="AlphaFoldDB" id="Q1AYC9"/>
<dbReference type="STRING" id="266117.Rxyl_0629"/>
<evidence type="ECO:0000256" key="5">
    <source>
        <dbReference type="ARBA" id="ARBA00023295"/>
    </source>
</evidence>
<dbReference type="GO" id="GO:0004563">
    <property type="term" value="F:beta-N-acetylhexosaminidase activity"/>
    <property type="evidence" value="ECO:0007669"/>
    <property type="project" value="UniProtKB-EC"/>
</dbReference>
<dbReference type="EC" id="3.2.1.52" evidence="3"/>
<dbReference type="Gene3D" id="3.20.20.300">
    <property type="entry name" value="Glycoside hydrolase, family 3, N-terminal domain"/>
    <property type="match status" value="1"/>
</dbReference>
<dbReference type="Gene3D" id="3.40.50.1700">
    <property type="entry name" value="Glycoside hydrolase family 3 C-terminal domain"/>
    <property type="match status" value="1"/>
</dbReference>
<dbReference type="Pfam" id="PF00933">
    <property type="entry name" value="Glyco_hydro_3"/>
    <property type="match status" value="1"/>
</dbReference>
<evidence type="ECO:0000256" key="7">
    <source>
        <dbReference type="SAM" id="SignalP"/>
    </source>
</evidence>
<dbReference type="InterPro" id="IPR001764">
    <property type="entry name" value="Glyco_hydro_3_N"/>
</dbReference>
<accession>Q1AYC9</accession>
<keyword evidence="5 6" id="KW-0326">Glycosidase</keyword>
<dbReference type="GO" id="GO:0005975">
    <property type="term" value="P:carbohydrate metabolic process"/>
    <property type="evidence" value="ECO:0007669"/>
    <property type="project" value="InterPro"/>
</dbReference>
<evidence type="ECO:0000256" key="1">
    <source>
        <dbReference type="ARBA" id="ARBA00001231"/>
    </source>
</evidence>
<feature type="signal peptide" evidence="7">
    <location>
        <begin position="1"/>
        <end position="25"/>
    </location>
</feature>
<reference evidence="10 11" key="1">
    <citation type="submission" date="2006-06" db="EMBL/GenBank/DDBJ databases">
        <title>Complete sequence of Rubrobacter xylanophilus DSM 9941.</title>
        <authorList>
            <consortium name="US DOE Joint Genome Institute"/>
            <person name="Copeland A."/>
            <person name="Lucas S."/>
            <person name="Lapidus A."/>
            <person name="Barry K."/>
            <person name="Detter J.C."/>
            <person name="Glavina del Rio T."/>
            <person name="Hammon N."/>
            <person name="Israni S."/>
            <person name="Dalin E."/>
            <person name="Tice H."/>
            <person name="Pitluck S."/>
            <person name="Munk A.C."/>
            <person name="Brettin T."/>
            <person name="Bruce D."/>
            <person name="Han C."/>
            <person name="Tapia R."/>
            <person name="Gilna P."/>
            <person name="Schmutz J."/>
            <person name="Larimer F."/>
            <person name="Land M."/>
            <person name="Hauser L."/>
            <person name="Kyrpides N."/>
            <person name="Lykidis A."/>
            <person name="da Costa M.S."/>
            <person name="Rainey F.A."/>
            <person name="Empadinhas N."/>
            <person name="Jolivet E."/>
            <person name="Battista J.R."/>
            <person name="Richardson P."/>
        </authorList>
    </citation>
    <scope>NUCLEOTIDE SEQUENCE [LARGE SCALE GENOMIC DNA]</scope>
    <source>
        <strain evidence="11">DSM 9941 / NBRC 16129 / PRD-1</strain>
    </source>
</reference>
<dbReference type="Pfam" id="PF01915">
    <property type="entry name" value="Glyco_hydro_3_C"/>
    <property type="match status" value="1"/>
</dbReference>